<keyword evidence="2" id="KW-1185">Reference proteome</keyword>
<dbReference type="Proteomes" id="UP001151760">
    <property type="component" value="Unassembled WGS sequence"/>
</dbReference>
<evidence type="ECO:0000313" key="1">
    <source>
        <dbReference type="EMBL" id="GJT52616.1"/>
    </source>
</evidence>
<protein>
    <submittedName>
        <fullName evidence="1">Uncharacterized protein</fullName>
    </submittedName>
</protein>
<gene>
    <name evidence="1" type="ORF">Tco_0978773</name>
</gene>
<organism evidence="1 2">
    <name type="scientific">Tanacetum coccineum</name>
    <dbReference type="NCBI Taxonomy" id="301880"/>
    <lineage>
        <taxon>Eukaryota</taxon>
        <taxon>Viridiplantae</taxon>
        <taxon>Streptophyta</taxon>
        <taxon>Embryophyta</taxon>
        <taxon>Tracheophyta</taxon>
        <taxon>Spermatophyta</taxon>
        <taxon>Magnoliopsida</taxon>
        <taxon>eudicotyledons</taxon>
        <taxon>Gunneridae</taxon>
        <taxon>Pentapetalae</taxon>
        <taxon>asterids</taxon>
        <taxon>campanulids</taxon>
        <taxon>Asterales</taxon>
        <taxon>Asteraceae</taxon>
        <taxon>Asteroideae</taxon>
        <taxon>Anthemideae</taxon>
        <taxon>Anthemidinae</taxon>
        <taxon>Tanacetum</taxon>
    </lineage>
</organism>
<sequence length="228" mass="26354">MIEVSLGKGNGVLIEEIVEDDDVENKNEASMSKVTPLGEGSGTSIYGFSDSDSSDYPPWSSECMNEKRQQRWSDEFQFSKLLFEIDHEFDVDDPVVWQQDNYHGDNDEEEITHLFVELEQLLEHVDFLSVELRESVRKKDMEDESASVIVFFGRPNKRKRLNPAEKTDKGMEDKEMEANGLGLHVCPTRDHLEFPNGIRPFDMVMRFVYLDGDVNPNRSIYDIRAYTE</sequence>
<evidence type="ECO:0000313" key="2">
    <source>
        <dbReference type="Proteomes" id="UP001151760"/>
    </source>
</evidence>
<dbReference type="EMBL" id="BQNB010016513">
    <property type="protein sequence ID" value="GJT52616.1"/>
    <property type="molecule type" value="Genomic_DNA"/>
</dbReference>
<reference evidence="1" key="2">
    <citation type="submission" date="2022-01" db="EMBL/GenBank/DDBJ databases">
        <authorList>
            <person name="Yamashiro T."/>
            <person name="Shiraishi A."/>
            <person name="Satake H."/>
            <person name="Nakayama K."/>
        </authorList>
    </citation>
    <scope>NUCLEOTIDE SEQUENCE</scope>
</reference>
<reference evidence="1" key="1">
    <citation type="journal article" date="2022" name="Int. J. Mol. Sci.">
        <title>Draft Genome of Tanacetum Coccineum: Genomic Comparison of Closely Related Tanacetum-Family Plants.</title>
        <authorList>
            <person name="Yamashiro T."/>
            <person name="Shiraishi A."/>
            <person name="Nakayama K."/>
            <person name="Satake H."/>
        </authorList>
    </citation>
    <scope>NUCLEOTIDE SEQUENCE</scope>
</reference>
<proteinExistence type="predicted"/>
<name>A0ABQ5ENX5_9ASTR</name>
<accession>A0ABQ5ENX5</accession>
<comment type="caution">
    <text evidence="1">The sequence shown here is derived from an EMBL/GenBank/DDBJ whole genome shotgun (WGS) entry which is preliminary data.</text>
</comment>